<keyword evidence="1" id="KW-0175">Coiled coil</keyword>
<dbReference type="SUPFAM" id="SSF140500">
    <property type="entry name" value="BAS1536-like"/>
    <property type="match status" value="1"/>
</dbReference>
<dbReference type="KEGG" id="csr:Cspa_c41910"/>
<feature type="coiled-coil region" evidence="1">
    <location>
        <begin position="148"/>
        <end position="175"/>
    </location>
</feature>
<evidence type="ECO:0000313" key="3">
    <source>
        <dbReference type="Proteomes" id="UP000011728"/>
    </source>
</evidence>
<gene>
    <name evidence="2" type="ORF">Cspa_c41910</name>
</gene>
<dbReference type="RefSeq" id="WP_015394255.1">
    <property type="nucleotide sequence ID" value="NC_020291.1"/>
</dbReference>
<dbReference type="Gene3D" id="4.10.280.10">
    <property type="entry name" value="Helix-loop-helix DNA-binding domain"/>
    <property type="match status" value="1"/>
</dbReference>
<evidence type="ECO:0000256" key="1">
    <source>
        <dbReference type="SAM" id="Coils"/>
    </source>
</evidence>
<dbReference type="STRING" id="36745.CLSAP_39430"/>
<accession>M1MJ33</accession>
<dbReference type="InterPro" id="IPR018540">
    <property type="entry name" value="Spo0E-like"/>
</dbReference>
<protein>
    <submittedName>
        <fullName evidence="2">Spo0E like sporulation regulatory protein</fullName>
    </submittedName>
</protein>
<dbReference type="AlphaFoldDB" id="M1MJ33"/>
<name>M1MJ33_9CLOT</name>
<reference evidence="2 3" key="1">
    <citation type="submission" date="2013-02" db="EMBL/GenBank/DDBJ databases">
        <title>Genome sequence of Clostridium saccharoperbutylacetonicum N1-4(HMT).</title>
        <authorList>
            <person name="Poehlein A."/>
            <person name="Daniel R."/>
        </authorList>
    </citation>
    <scope>NUCLEOTIDE SEQUENCE [LARGE SCALE GENOMIC DNA]</scope>
    <source>
        <strain evidence="3">N1-4(HMT)</strain>
    </source>
</reference>
<dbReference type="OrthoDB" id="9805474at2"/>
<dbReference type="GO" id="GO:0043937">
    <property type="term" value="P:regulation of sporulation"/>
    <property type="evidence" value="ECO:0007669"/>
    <property type="project" value="InterPro"/>
</dbReference>
<dbReference type="HOGENOM" id="CLU_1346949_0_0_9"/>
<dbReference type="InterPro" id="IPR037208">
    <property type="entry name" value="Spo0E-like_sf"/>
</dbReference>
<dbReference type="GO" id="GO:0046983">
    <property type="term" value="F:protein dimerization activity"/>
    <property type="evidence" value="ECO:0007669"/>
    <property type="project" value="InterPro"/>
</dbReference>
<keyword evidence="3" id="KW-1185">Reference proteome</keyword>
<dbReference type="InterPro" id="IPR036638">
    <property type="entry name" value="HLH_DNA-bd_sf"/>
</dbReference>
<proteinExistence type="predicted"/>
<evidence type="ECO:0000313" key="2">
    <source>
        <dbReference type="EMBL" id="AGF57944.1"/>
    </source>
</evidence>
<dbReference type="Proteomes" id="UP000011728">
    <property type="component" value="Chromosome"/>
</dbReference>
<dbReference type="Pfam" id="PF09388">
    <property type="entry name" value="SpoOE-like"/>
    <property type="match status" value="1"/>
</dbReference>
<dbReference type="eggNOG" id="COG3706">
    <property type="taxonomic scope" value="Bacteria"/>
</dbReference>
<dbReference type="PATRIC" id="fig|931276.5.peg.4223"/>
<dbReference type="EMBL" id="CP004121">
    <property type="protein sequence ID" value="AGF57944.1"/>
    <property type="molecule type" value="Genomic_DNA"/>
</dbReference>
<sequence>MPRLYEDVLKRLDVIESMYDAIRIVEPANKAVVCVKGPEISKLEGNCYDYLKGERCNNCISYRAYSEDVVVAKIESNCNKPIAVLAIPIKINEDTYVVEMLKSIGKKDKIFECNNDNMTVKAELIELFNVFYQDEIKNINIEIEDDFIEISDDKLLLLENKIDELRENLNHLCGLEDKIGREDEILMVSQDLDELIVEYMKIK</sequence>
<organism evidence="2 3">
    <name type="scientific">Clostridium saccharoperbutylacetonicum N1-4(HMT)</name>
    <dbReference type="NCBI Taxonomy" id="931276"/>
    <lineage>
        <taxon>Bacteria</taxon>
        <taxon>Bacillati</taxon>
        <taxon>Bacillota</taxon>
        <taxon>Clostridia</taxon>
        <taxon>Eubacteriales</taxon>
        <taxon>Clostridiaceae</taxon>
        <taxon>Clostridium</taxon>
    </lineage>
</organism>